<evidence type="ECO:0000313" key="6">
    <source>
        <dbReference type="EMBL" id="MBB3999366.1"/>
    </source>
</evidence>
<evidence type="ECO:0000256" key="2">
    <source>
        <dbReference type="ARBA" id="ARBA00023015"/>
    </source>
</evidence>
<evidence type="ECO:0000256" key="3">
    <source>
        <dbReference type="ARBA" id="ARBA00023125"/>
    </source>
</evidence>
<evidence type="ECO:0000256" key="4">
    <source>
        <dbReference type="ARBA" id="ARBA00023163"/>
    </source>
</evidence>
<keyword evidence="4" id="KW-0804">Transcription</keyword>
<feature type="domain" description="HTH lysR-type" evidence="5">
    <location>
        <begin position="13"/>
        <end position="66"/>
    </location>
</feature>
<evidence type="ECO:0000313" key="7">
    <source>
        <dbReference type="Proteomes" id="UP000542776"/>
    </source>
</evidence>
<name>A0A7W6H6D9_9HYPH</name>
<dbReference type="InterPro" id="IPR036388">
    <property type="entry name" value="WH-like_DNA-bd_sf"/>
</dbReference>
<dbReference type="PROSITE" id="PS50931">
    <property type="entry name" value="HTH_LYSR"/>
    <property type="match status" value="1"/>
</dbReference>
<dbReference type="GO" id="GO:0043565">
    <property type="term" value="F:sequence-specific DNA binding"/>
    <property type="evidence" value="ECO:0007669"/>
    <property type="project" value="TreeGrafter"/>
</dbReference>
<dbReference type="InterPro" id="IPR036390">
    <property type="entry name" value="WH_DNA-bd_sf"/>
</dbReference>
<dbReference type="Pfam" id="PF03466">
    <property type="entry name" value="LysR_substrate"/>
    <property type="match status" value="1"/>
</dbReference>
<proteinExistence type="inferred from homology"/>
<dbReference type="InterPro" id="IPR000847">
    <property type="entry name" value="LysR_HTH_N"/>
</dbReference>
<dbReference type="InterPro" id="IPR058163">
    <property type="entry name" value="LysR-type_TF_proteobact-type"/>
</dbReference>
<dbReference type="Pfam" id="PF00126">
    <property type="entry name" value="HTH_1"/>
    <property type="match status" value="1"/>
</dbReference>
<dbReference type="SUPFAM" id="SSF53850">
    <property type="entry name" value="Periplasmic binding protein-like II"/>
    <property type="match status" value="1"/>
</dbReference>
<gene>
    <name evidence="6" type="ORF">GGR04_003235</name>
</gene>
<dbReference type="PANTHER" id="PTHR30537:SF26">
    <property type="entry name" value="GLYCINE CLEAVAGE SYSTEM TRANSCRIPTIONAL ACTIVATOR"/>
    <property type="match status" value="1"/>
</dbReference>
<dbReference type="InterPro" id="IPR005119">
    <property type="entry name" value="LysR_subst-bd"/>
</dbReference>
<accession>A0A7W6H6D9</accession>
<dbReference type="PRINTS" id="PR00039">
    <property type="entry name" value="HTHLYSR"/>
</dbReference>
<keyword evidence="3" id="KW-0238">DNA-binding</keyword>
<dbReference type="Gene3D" id="3.40.190.10">
    <property type="entry name" value="Periplasmic binding protein-like II"/>
    <property type="match status" value="2"/>
</dbReference>
<sequence>MLIPRRFLPAIGLLTAFEAAARTASFTAAARELSLTQSAVSRQIRALEEQIGVVLFHRERQTVRLTPAGEAYARDIRDALRRIAAASLNLRANPQGGTLNLAILPTFGTRWLAPRLPGFLAAHPEMRVNLATRLVEFDFRLDTMDAALHFGAPDWPGAHHLRLAGETVMPMASPDFLARYEAIGDPRALMRLPLLHVTSRPDAWEFWLEANDAPSDGVTGMLFDQFATVAEAAVAGLGVALLPLFLFEREIAAGSLVPALARPIRSRGHYHLVWPGERDAYPPLAAFREWIAAETAPLRTEDRGG</sequence>
<reference evidence="6 7" key="1">
    <citation type="submission" date="2020-08" db="EMBL/GenBank/DDBJ databases">
        <title>Genomic Encyclopedia of Type Strains, Phase IV (KMG-IV): sequencing the most valuable type-strain genomes for metagenomic binning, comparative biology and taxonomic classification.</title>
        <authorList>
            <person name="Goeker M."/>
        </authorList>
    </citation>
    <scope>NUCLEOTIDE SEQUENCE [LARGE SCALE GENOMIC DNA]</scope>
    <source>
        <strain evidence="6 7">DSM 102238</strain>
    </source>
</reference>
<dbReference type="RefSeq" id="WP_183200909.1">
    <property type="nucleotide sequence ID" value="NZ_JACIEK010000009.1"/>
</dbReference>
<protein>
    <submittedName>
        <fullName evidence="6">LysR family glycine cleavage system transcriptional activator</fullName>
    </submittedName>
</protein>
<dbReference type="Proteomes" id="UP000542776">
    <property type="component" value="Unassembled WGS sequence"/>
</dbReference>
<dbReference type="Gene3D" id="1.10.10.10">
    <property type="entry name" value="Winged helix-like DNA-binding domain superfamily/Winged helix DNA-binding domain"/>
    <property type="match status" value="1"/>
</dbReference>
<comment type="similarity">
    <text evidence="1">Belongs to the LysR transcriptional regulatory family.</text>
</comment>
<dbReference type="GO" id="GO:0003700">
    <property type="term" value="F:DNA-binding transcription factor activity"/>
    <property type="evidence" value="ECO:0007669"/>
    <property type="project" value="InterPro"/>
</dbReference>
<evidence type="ECO:0000256" key="1">
    <source>
        <dbReference type="ARBA" id="ARBA00009437"/>
    </source>
</evidence>
<dbReference type="SUPFAM" id="SSF46785">
    <property type="entry name" value="Winged helix' DNA-binding domain"/>
    <property type="match status" value="1"/>
</dbReference>
<organism evidence="6 7">
    <name type="scientific">Aureimonas pseudogalii</name>
    <dbReference type="NCBI Taxonomy" id="1744844"/>
    <lineage>
        <taxon>Bacteria</taxon>
        <taxon>Pseudomonadati</taxon>
        <taxon>Pseudomonadota</taxon>
        <taxon>Alphaproteobacteria</taxon>
        <taxon>Hyphomicrobiales</taxon>
        <taxon>Aurantimonadaceae</taxon>
        <taxon>Aureimonas</taxon>
    </lineage>
</organism>
<dbReference type="PANTHER" id="PTHR30537">
    <property type="entry name" value="HTH-TYPE TRANSCRIPTIONAL REGULATOR"/>
    <property type="match status" value="1"/>
</dbReference>
<comment type="caution">
    <text evidence="6">The sequence shown here is derived from an EMBL/GenBank/DDBJ whole genome shotgun (WGS) entry which is preliminary data.</text>
</comment>
<evidence type="ECO:0000259" key="5">
    <source>
        <dbReference type="PROSITE" id="PS50931"/>
    </source>
</evidence>
<dbReference type="AlphaFoldDB" id="A0A7W6H6D9"/>
<dbReference type="FunFam" id="1.10.10.10:FF:000001">
    <property type="entry name" value="LysR family transcriptional regulator"/>
    <property type="match status" value="1"/>
</dbReference>
<keyword evidence="7" id="KW-1185">Reference proteome</keyword>
<dbReference type="GO" id="GO:0006351">
    <property type="term" value="P:DNA-templated transcription"/>
    <property type="evidence" value="ECO:0007669"/>
    <property type="project" value="TreeGrafter"/>
</dbReference>
<dbReference type="EMBL" id="JACIEK010000009">
    <property type="protein sequence ID" value="MBB3999366.1"/>
    <property type="molecule type" value="Genomic_DNA"/>
</dbReference>
<keyword evidence="2" id="KW-0805">Transcription regulation</keyword>